<organism evidence="3 4">
    <name type="scientific">Dendrobium chrysotoxum</name>
    <name type="common">Orchid</name>
    <dbReference type="NCBI Taxonomy" id="161865"/>
    <lineage>
        <taxon>Eukaryota</taxon>
        <taxon>Viridiplantae</taxon>
        <taxon>Streptophyta</taxon>
        <taxon>Embryophyta</taxon>
        <taxon>Tracheophyta</taxon>
        <taxon>Spermatophyta</taxon>
        <taxon>Magnoliopsida</taxon>
        <taxon>Liliopsida</taxon>
        <taxon>Asparagales</taxon>
        <taxon>Orchidaceae</taxon>
        <taxon>Epidendroideae</taxon>
        <taxon>Malaxideae</taxon>
        <taxon>Dendrobiinae</taxon>
        <taxon>Dendrobium</taxon>
    </lineage>
</organism>
<feature type="region of interest" description="Disordered" evidence="1">
    <location>
        <begin position="1"/>
        <end position="26"/>
    </location>
</feature>
<feature type="transmembrane region" description="Helical" evidence="2">
    <location>
        <begin position="50"/>
        <end position="71"/>
    </location>
</feature>
<keyword evidence="2" id="KW-0472">Membrane</keyword>
<keyword evidence="4" id="KW-1185">Reference proteome</keyword>
<keyword evidence="2" id="KW-1133">Transmembrane helix</keyword>
<dbReference type="AlphaFoldDB" id="A0AAV7H1G8"/>
<evidence type="ECO:0000313" key="3">
    <source>
        <dbReference type="EMBL" id="KAH0462866.1"/>
    </source>
</evidence>
<protein>
    <submittedName>
        <fullName evidence="3">Uncharacterized protein</fullName>
    </submittedName>
</protein>
<evidence type="ECO:0000313" key="4">
    <source>
        <dbReference type="Proteomes" id="UP000775213"/>
    </source>
</evidence>
<dbReference type="Proteomes" id="UP000775213">
    <property type="component" value="Unassembled WGS sequence"/>
</dbReference>
<comment type="caution">
    <text evidence="3">The sequence shown here is derived from an EMBL/GenBank/DDBJ whole genome shotgun (WGS) entry which is preliminary data.</text>
</comment>
<keyword evidence="2" id="KW-0812">Transmembrane</keyword>
<evidence type="ECO:0000256" key="1">
    <source>
        <dbReference type="SAM" id="MobiDB-lite"/>
    </source>
</evidence>
<name>A0AAV7H1G8_DENCH</name>
<proteinExistence type="predicted"/>
<accession>A0AAV7H1G8</accession>
<sequence>MEVGRTVVGGRQWSERPLSSEEGRKDHKEWKPVLHVLHFMDPEQHNLRSSIYLIILNFFLTAAFNTIYNWISIIYRRRRGHDTLQEFNGGAAIGVGGVR</sequence>
<gene>
    <name evidence="3" type="ORF">IEQ34_010441</name>
</gene>
<dbReference type="EMBL" id="JAGFBR010000009">
    <property type="protein sequence ID" value="KAH0462866.1"/>
    <property type="molecule type" value="Genomic_DNA"/>
</dbReference>
<evidence type="ECO:0000256" key="2">
    <source>
        <dbReference type="SAM" id="Phobius"/>
    </source>
</evidence>
<reference evidence="3 4" key="1">
    <citation type="journal article" date="2021" name="Hortic Res">
        <title>Chromosome-scale assembly of the Dendrobium chrysotoxum genome enhances the understanding of orchid evolution.</title>
        <authorList>
            <person name="Zhang Y."/>
            <person name="Zhang G.Q."/>
            <person name="Zhang D."/>
            <person name="Liu X.D."/>
            <person name="Xu X.Y."/>
            <person name="Sun W.H."/>
            <person name="Yu X."/>
            <person name="Zhu X."/>
            <person name="Wang Z.W."/>
            <person name="Zhao X."/>
            <person name="Zhong W.Y."/>
            <person name="Chen H."/>
            <person name="Yin W.L."/>
            <person name="Huang T."/>
            <person name="Niu S.C."/>
            <person name="Liu Z.J."/>
        </authorList>
    </citation>
    <scope>NUCLEOTIDE SEQUENCE [LARGE SCALE GENOMIC DNA]</scope>
    <source>
        <strain evidence="3">Lindl</strain>
    </source>
</reference>